<organism evidence="1 2">
    <name type="scientific">Tolypocladium paradoxum</name>
    <dbReference type="NCBI Taxonomy" id="94208"/>
    <lineage>
        <taxon>Eukaryota</taxon>
        <taxon>Fungi</taxon>
        <taxon>Dikarya</taxon>
        <taxon>Ascomycota</taxon>
        <taxon>Pezizomycotina</taxon>
        <taxon>Sordariomycetes</taxon>
        <taxon>Hypocreomycetidae</taxon>
        <taxon>Hypocreales</taxon>
        <taxon>Ophiocordycipitaceae</taxon>
        <taxon>Tolypocladium</taxon>
    </lineage>
</organism>
<comment type="caution">
    <text evidence="1">The sequence shown here is derived from an EMBL/GenBank/DDBJ whole genome shotgun (WGS) entry which is preliminary data.</text>
</comment>
<dbReference type="EMBL" id="PKSG01000753">
    <property type="protein sequence ID" value="POR33039.1"/>
    <property type="molecule type" value="Genomic_DNA"/>
</dbReference>
<proteinExistence type="predicted"/>
<dbReference type="OrthoDB" id="5226159at2759"/>
<protein>
    <submittedName>
        <fullName evidence="1">Uncharacterized protein</fullName>
    </submittedName>
</protein>
<keyword evidence="2" id="KW-1185">Reference proteome</keyword>
<evidence type="ECO:0000313" key="2">
    <source>
        <dbReference type="Proteomes" id="UP000237481"/>
    </source>
</evidence>
<name>A0A2S4KS69_9HYPO</name>
<dbReference type="Proteomes" id="UP000237481">
    <property type="component" value="Unassembled WGS sequence"/>
</dbReference>
<reference evidence="1 2" key="1">
    <citation type="submission" date="2018-01" db="EMBL/GenBank/DDBJ databases">
        <title>Harnessing the power of phylogenomics to disentangle the directionality and signatures of interkingdom host jumping in the parasitic fungal genus Tolypocladium.</title>
        <authorList>
            <person name="Quandt C.A."/>
            <person name="Patterson W."/>
            <person name="Spatafora J.W."/>
        </authorList>
    </citation>
    <scope>NUCLEOTIDE SEQUENCE [LARGE SCALE GENOMIC DNA]</scope>
    <source>
        <strain evidence="1 2">NRBC 100945</strain>
    </source>
</reference>
<evidence type="ECO:0000313" key="1">
    <source>
        <dbReference type="EMBL" id="POR33039.1"/>
    </source>
</evidence>
<gene>
    <name evidence="1" type="ORF">TPAR_06757</name>
</gene>
<sequence length="105" mass="11956">MRLKNDIRMLYSRVQTILQRRRKQKRAVEISAPFNVKMEPVSLPGISEDEISMLREKAAASRIGVFETMPPRSRSPSIHKISRPRQPAVITVLPPLAVVATRPAW</sequence>
<accession>A0A2S4KS69</accession>
<dbReference type="AlphaFoldDB" id="A0A2S4KS69"/>